<keyword evidence="2" id="KW-1003">Cell membrane</keyword>
<evidence type="ECO:0000256" key="9">
    <source>
        <dbReference type="SAM" id="Phobius"/>
    </source>
</evidence>
<feature type="region of interest" description="Disordered" evidence="8">
    <location>
        <begin position="670"/>
        <end position="707"/>
    </location>
</feature>
<feature type="transmembrane region" description="Helical" evidence="9">
    <location>
        <begin position="488"/>
        <end position="511"/>
    </location>
</feature>
<accession>A0ABX0D633</accession>
<evidence type="ECO:0000313" key="13">
    <source>
        <dbReference type="Proteomes" id="UP000479226"/>
    </source>
</evidence>
<feature type="transmembrane region" description="Helical" evidence="9">
    <location>
        <begin position="116"/>
        <end position="137"/>
    </location>
</feature>
<feature type="transmembrane region" description="Helical" evidence="9">
    <location>
        <begin position="401"/>
        <end position="422"/>
    </location>
</feature>
<feature type="transmembrane region" description="Helical" evidence="9">
    <location>
        <begin position="143"/>
        <end position="163"/>
    </location>
</feature>
<feature type="region of interest" description="Disordered" evidence="8">
    <location>
        <begin position="516"/>
        <end position="589"/>
    </location>
</feature>
<evidence type="ECO:0000313" key="12">
    <source>
        <dbReference type="EMBL" id="NGN82346.1"/>
    </source>
</evidence>
<feature type="transmembrane region" description="Helical" evidence="9">
    <location>
        <begin position="375"/>
        <end position="395"/>
    </location>
</feature>
<proteinExistence type="predicted"/>
<feature type="compositionally biased region" description="Gly residues" evidence="8">
    <location>
        <begin position="531"/>
        <end position="574"/>
    </location>
</feature>
<evidence type="ECO:0000256" key="8">
    <source>
        <dbReference type="SAM" id="MobiDB-lite"/>
    </source>
</evidence>
<dbReference type="EMBL" id="JAAKZI010000002">
    <property type="protein sequence ID" value="NGN82346.1"/>
    <property type="molecule type" value="Genomic_DNA"/>
</dbReference>
<sequence length="732" mass="72101">MTRPTGLTAAPAQGHPGSGLPAATEPEINSSAARPRWQRPGALALIVATGFLYLWNLNNSGYGNSFYAAAVQAGTKNWTALLFGSLDAGNAITVDKPPASLWIPALLGRVFGFSSWTVLLPEALMGVAAVALLYAAVKRVSGPAAGLIAGGALAATPVAALMFRFNNPDALLTLCLVAAAYAVVRAIGKPGWRWLALAGALVGLAFLSKMMQGFLTIPAMGLAYLWAANTSLGRRLLHLLAAVGGIVVVAGAYLLAFELTPVSIRPYMAGSSNNSFWDLALGYNGLGRIFGGSGNGGGGGMGGGGAGGFGAGGTGAGGGMGGGGNVGFGGATGILRMFGTSFGAEVSWLLPAALIALVAGLWITRRAARTSQPRASLILWGGWLLVTALTFSFMAGTIHPYYVVALAPAVAALVGIGAVELWRRRAHAAFRVVLAVLVAGTAAWSAVLLARDPSWLPWLKFVVIACGVLAGAAIVARLDRWRMGAFEAGTAAVIVLSVLAGGLGTTAWTLATASQGHTGSIPTSGPTASAMGGGFGGTGGTGGRGLARRQGGGMAGGPGGASGSAAGGATGQGGSATAPGGASGAGAGNAGASSTALNSLLERTTTKWSAIISGASSAADLELATGTSVIDLGGWSGSDPYPTLAQFQAMVAKGEISYYIAGGGMGGGMGGGAGRSANSASSSGSAGSASSTGSASSGPGATQDGSSSIATWVQQHYTATTVGNSTVYKLVG</sequence>
<dbReference type="InterPro" id="IPR056785">
    <property type="entry name" value="YkcA/B-like_C"/>
</dbReference>
<feature type="transmembrane region" description="Helical" evidence="9">
    <location>
        <begin position="429"/>
        <end position="449"/>
    </location>
</feature>
<feature type="transmembrane region" description="Helical" evidence="9">
    <location>
        <begin position="236"/>
        <end position="256"/>
    </location>
</feature>
<dbReference type="Proteomes" id="UP000479226">
    <property type="component" value="Unassembled WGS sequence"/>
</dbReference>
<keyword evidence="5 9" id="KW-0812">Transmembrane</keyword>
<evidence type="ECO:0000256" key="5">
    <source>
        <dbReference type="ARBA" id="ARBA00022692"/>
    </source>
</evidence>
<feature type="transmembrane region" description="Helical" evidence="9">
    <location>
        <begin position="455"/>
        <end position="476"/>
    </location>
</feature>
<feature type="transmembrane region" description="Helical" evidence="9">
    <location>
        <begin position="194"/>
        <end position="224"/>
    </location>
</feature>
<gene>
    <name evidence="12" type="ORF">G6N77_02555</name>
</gene>
<feature type="transmembrane region" description="Helical" evidence="9">
    <location>
        <begin position="170"/>
        <end position="188"/>
    </location>
</feature>
<dbReference type="Pfam" id="PF13231">
    <property type="entry name" value="PMT_2"/>
    <property type="match status" value="1"/>
</dbReference>
<keyword evidence="3" id="KW-0328">Glycosyltransferase</keyword>
<feature type="compositionally biased region" description="Low complexity" evidence="8">
    <location>
        <begin position="675"/>
        <end position="701"/>
    </location>
</feature>
<feature type="transmembrane region" description="Helical" evidence="9">
    <location>
        <begin position="346"/>
        <end position="363"/>
    </location>
</feature>
<feature type="domain" description="Glycosyltransferase RgtA/B/C/D-like" evidence="10">
    <location>
        <begin position="95"/>
        <end position="250"/>
    </location>
</feature>
<name>A0ABX0D633_9MICC</name>
<evidence type="ECO:0000259" key="11">
    <source>
        <dbReference type="Pfam" id="PF24878"/>
    </source>
</evidence>
<feature type="transmembrane region" description="Helical" evidence="9">
    <location>
        <begin position="37"/>
        <end position="55"/>
    </location>
</feature>
<evidence type="ECO:0000259" key="10">
    <source>
        <dbReference type="Pfam" id="PF13231"/>
    </source>
</evidence>
<evidence type="ECO:0000256" key="7">
    <source>
        <dbReference type="ARBA" id="ARBA00023136"/>
    </source>
</evidence>
<keyword evidence="6 9" id="KW-1133">Transmembrane helix</keyword>
<reference evidence="12 13" key="1">
    <citation type="submission" date="2020-02" db="EMBL/GenBank/DDBJ databases">
        <title>Genome sequence of the type strain DSM 27180 of Arthrobacter silviterrae.</title>
        <authorList>
            <person name="Gao J."/>
            <person name="Sun J."/>
        </authorList>
    </citation>
    <scope>NUCLEOTIDE SEQUENCE [LARGE SCALE GENOMIC DNA]</scope>
    <source>
        <strain evidence="12 13">DSM 27180</strain>
    </source>
</reference>
<dbReference type="PANTHER" id="PTHR33908">
    <property type="entry name" value="MANNOSYLTRANSFERASE YKCB-RELATED"/>
    <property type="match status" value="1"/>
</dbReference>
<protein>
    <submittedName>
        <fullName evidence="12">Glycosyltransferase family 39 protein</fullName>
    </submittedName>
</protein>
<comment type="subcellular location">
    <subcellularLocation>
        <location evidence="1">Cell membrane</location>
        <topology evidence="1">Multi-pass membrane protein</topology>
    </subcellularLocation>
</comment>
<keyword evidence="4" id="KW-0808">Transferase</keyword>
<evidence type="ECO:0000256" key="2">
    <source>
        <dbReference type="ARBA" id="ARBA00022475"/>
    </source>
</evidence>
<dbReference type="InterPro" id="IPR038731">
    <property type="entry name" value="RgtA/B/C-like"/>
</dbReference>
<comment type="caution">
    <text evidence="12">The sequence shown here is derived from an EMBL/GenBank/DDBJ whole genome shotgun (WGS) entry which is preliminary data.</text>
</comment>
<evidence type="ECO:0000256" key="4">
    <source>
        <dbReference type="ARBA" id="ARBA00022679"/>
    </source>
</evidence>
<keyword evidence="13" id="KW-1185">Reference proteome</keyword>
<dbReference type="InterPro" id="IPR050297">
    <property type="entry name" value="LipidA_mod_glycosyltrf_83"/>
</dbReference>
<feature type="domain" description="Putative mannosyltransferase YkcA/B-like C-terminal" evidence="11">
    <location>
        <begin position="603"/>
        <end position="668"/>
    </location>
</feature>
<evidence type="ECO:0000256" key="3">
    <source>
        <dbReference type="ARBA" id="ARBA00022676"/>
    </source>
</evidence>
<keyword evidence="7 9" id="KW-0472">Membrane</keyword>
<organism evidence="12 13">
    <name type="scientific">Arthrobacter silviterrae</name>
    <dbReference type="NCBI Taxonomy" id="2026658"/>
    <lineage>
        <taxon>Bacteria</taxon>
        <taxon>Bacillati</taxon>
        <taxon>Actinomycetota</taxon>
        <taxon>Actinomycetes</taxon>
        <taxon>Micrococcales</taxon>
        <taxon>Micrococcaceae</taxon>
        <taxon>Arthrobacter</taxon>
    </lineage>
</organism>
<feature type="region of interest" description="Disordered" evidence="8">
    <location>
        <begin position="1"/>
        <end position="34"/>
    </location>
</feature>
<dbReference type="Pfam" id="PF24878">
    <property type="entry name" value="YkcB_C"/>
    <property type="match status" value="1"/>
</dbReference>
<dbReference type="PANTHER" id="PTHR33908:SF3">
    <property type="entry name" value="UNDECAPRENYL PHOSPHATE-ALPHA-4-AMINO-4-DEOXY-L-ARABINOSE ARABINOSYL TRANSFERASE"/>
    <property type="match status" value="1"/>
</dbReference>
<evidence type="ECO:0000256" key="6">
    <source>
        <dbReference type="ARBA" id="ARBA00022989"/>
    </source>
</evidence>
<evidence type="ECO:0000256" key="1">
    <source>
        <dbReference type="ARBA" id="ARBA00004651"/>
    </source>
</evidence>
<dbReference type="RefSeq" id="WP_165180420.1">
    <property type="nucleotide sequence ID" value="NZ_JAAKZI010000002.1"/>
</dbReference>